<protein>
    <submittedName>
        <fullName evidence="1">Uncharacterized protein</fullName>
    </submittedName>
</protein>
<reference evidence="1 2" key="1">
    <citation type="submission" date="2019-11" db="EMBL/GenBank/DDBJ databases">
        <title>Streptomyces typhae sp. nov., a novel endophytic actinomycete isolated from the root of cattail pollen (Typha angustifolia L.).</title>
        <authorList>
            <person name="Peng C."/>
        </authorList>
    </citation>
    <scope>NUCLEOTIDE SEQUENCE [LARGE SCALE GENOMIC DNA]</scope>
    <source>
        <strain evidence="2">p1417</strain>
    </source>
</reference>
<dbReference type="RefSeq" id="WP_157164403.1">
    <property type="nucleotide sequence ID" value="NZ_WPNZ01000002.1"/>
</dbReference>
<evidence type="ECO:0000313" key="1">
    <source>
        <dbReference type="EMBL" id="MVO84141.1"/>
    </source>
</evidence>
<accession>A0A6L6WVX6</accession>
<keyword evidence="2" id="KW-1185">Reference proteome</keyword>
<name>A0A6L6WVX6_9ACTN</name>
<proteinExistence type="predicted"/>
<gene>
    <name evidence="1" type="ORF">GPA10_04990</name>
</gene>
<evidence type="ECO:0000313" key="2">
    <source>
        <dbReference type="Proteomes" id="UP000483802"/>
    </source>
</evidence>
<comment type="caution">
    <text evidence="1">The sequence shown here is derived from an EMBL/GenBank/DDBJ whole genome shotgun (WGS) entry which is preliminary data.</text>
</comment>
<organism evidence="1 2">
    <name type="scientific">Streptomyces typhae</name>
    <dbReference type="NCBI Taxonomy" id="2681492"/>
    <lineage>
        <taxon>Bacteria</taxon>
        <taxon>Bacillati</taxon>
        <taxon>Actinomycetota</taxon>
        <taxon>Actinomycetes</taxon>
        <taxon>Kitasatosporales</taxon>
        <taxon>Streptomycetaceae</taxon>
        <taxon>Streptomyces</taxon>
    </lineage>
</organism>
<sequence length="79" mass="8887">MSGSRRRRAPPEREYVPGALLDWNDSGHWDYERAEPCRYCKVPTQLRDSKGSHAHKTCAEEALAQQAAEAADAYQNGQP</sequence>
<dbReference type="EMBL" id="WPNZ01000002">
    <property type="protein sequence ID" value="MVO84141.1"/>
    <property type="molecule type" value="Genomic_DNA"/>
</dbReference>
<dbReference type="AlphaFoldDB" id="A0A6L6WVX6"/>
<dbReference type="Proteomes" id="UP000483802">
    <property type="component" value="Unassembled WGS sequence"/>
</dbReference>